<evidence type="ECO:0000313" key="1">
    <source>
        <dbReference type="EMBL" id="GFH50977.1"/>
    </source>
</evidence>
<proteinExistence type="predicted"/>
<gene>
    <name evidence="1" type="ORF">CTEN210_07453</name>
</gene>
<sequence length="185" mass="21261">MSHIAKNENTNLLEKKEDPAFAKIFPNASCQYSFECTDTDGNKLSKVEQYLANFLHMSPLYRSDDNLVFVENSRSPPTSWYKKRFMTKYMLKIETTNDPKRFLVRHVVGGTISPKTTRYDEFVCKEVNEDGIGVVWEGTGHVTSIATRLLTCCLSGETEYKQRMVLIDEKGEKEVLLHPVPWAQK</sequence>
<protein>
    <submittedName>
        <fullName evidence="1">Uncharacterized protein</fullName>
    </submittedName>
</protein>
<name>A0AAD3CRW7_9STRA</name>
<keyword evidence="2" id="KW-1185">Reference proteome</keyword>
<reference evidence="1 2" key="1">
    <citation type="journal article" date="2021" name="Sci. Rep.">
        <title>The genome of the diatom Chaetoceros tenuissimus carries an ancient integrated fragment of an extant virus.</title>
        <authorList>
            <person name="Hongo Y."/>
            <person name="Kimura K."/>
            <person name="Takaki Y."/>
            <person name="Yoshida Y."/>
            <person name="Baba S."/>
            <person name="Kobayashi G."/>
            <person name="Nagasaki K."/>
            <person name="Hano T."/>
            <person name="Tomaru Y."/>
        </authorList>
    </citation>
    <scope>NUCLEOTIDE SEQUENCE [LARGE SCALE GENOMIC DNA]</scope>
    <source>
        <strain evidence="1 2">NIES-3715</strain>
    </source>
</reference>
<evidence type="ECO:0000313" key="2">
    <source>
        <dbReference type="Proteomes" id="UP001054902"/>
    </source>
</evidence>
<dbReference type="EMBL" id="BLLK01000045">
    <property type="protein sequence ID" value="GFH50977.1"/>
    <property type="molecule type" value="Genomic_DNA"/>
</dbReference>
<dbReference type="Proteomes" id="UP001054902">
    <property type="component" value="Unassembled WGS sequence"/>
</dbReference>
<organism evidence="1 2">
    <name type="scientific">Chaetoceros tenuissimus</name>
    <dbReference type="NCBI Taxonomy" id="426638"/>
    <lineage>
        <taxon>Eukaryota</taxon>
        <taxon>Sar</taxon>
        <taxon>Stramenopiles</taxon>
        <taxon>Ochrophyta</taxon>
        <taxon>Bacillariophyta</taxon>
        <taxon>Coscinodiscophyceae</taxon>
        <taxon>Chaetocerotophycidae</taxon>
        <taxon>Chaetocerotales</taxon>
        <taxon>Chaetocerotaceae</taxon>
        <taxon>Chaetoceros</taxon>
    </lineage>
</organism>
<dbReference type="AlphaFoldDB" id="A0AAD3CRW7"/>
<comment type="caution">
    <text evidence="1">The sequence shown here is derived from an EMBL/GenBank/DDBJ whole genome shotgun (WGS) entry which is preliminary data.</text>
</comment>
<accession>A0AAD3CRW7</accession>